<sequence length="365" mass="41328">MDIPPLAGKTAAMSLGALPVSYVLNHVSALSQPLCVVLMSALILGLLFMAVYSLSHGEITYDPLYAVFVIFSFTSVVDLIIALQEDGYVMGFIDFYTKEPRPCRALRLRVNGPHLPPLSLPRKRYRNLGLYWLGSFAMSLLVFLPGNILGKYSSEIRPAFFLTILYMLVPCWAGVRIFSQSCTPTSYTPDMVREEQKKGLLQRPVDLTLIMYLILAAFFALFRGLVVLDCPTDACFIYIYQYEPYLRDPVAYPKLQMLMYLFYALPFYCLATYALTFPGCSWLPDWALVFAGAIGQAQFSHMGASMHLRTPFTYRVPEDTWTTFFFSNMLFALGPHLLALRCLWRPAFFMHAQPSTSEGQGKKQQ</sequence>
<evidence type="ECO:0000256" key="4">
    <source>
        <dbReference type="ARBA" id="ARBA00022989"/>
    </source>
</evidence>
<keyword evidence="2 7" id="KW-0812">Transmembrane</keyword>
<feature type="transmembrane region" description="Helical" evidence="8">
    <location>
        <begin position="64"/>
        <end position="83"/>
    </location>
</feature>
<reference evidence="10" key="1">
    <citation type="submission" date="2022-06" db="EMBL/GenBank/DDBJ databases">
        <authorList>
            <person name="Andreotti S."/>
            <person name="Wyler E."/>
        </authorList>
    </citation>
    <scope>NUCLEOTIDE SEQUENCE</scope>
</reference>
<dbReference type="PROSITE" id="PS51751">
    <property type="entry name" value="EXPERA"/>
    <property type="match status" value="1"/>
</dbReference>
<keyword evidence="4 7" id="KW-1133">Transmembrane helix</keyword>
<organism evidence="10 11">
    <name type="scientific">Phodopus roborovskii</name>
    <name type="common">Roborovski's desert hamster</name>
    <name type="synonym">Cricetulus roborovskii</name>
    <dbReference type="NCBI Taxonomy" id="109678"/>
    <lineage>
        <taxon>Eukaryota</taxon>
        <taxon>Metazoa</taxon>
        <taxon>Chordata</taxon>
        <taxon>Craniata</taxon>
        <taxon>Vertebrata</taxon>
        <taxon>Euteleostomi</taxon>
        <taxon>Mammalia</taxon>
        <taxon>Eutheria</taxon>
        <taxon>Euarchontoglires</taxon>
        <taxon>Glires</taxon>
        <taxon>Rodentia</taxon>
        <taxon>Myomorpha</taxon>
        <taxon>Muroidea</taxon>
        <taxon>Cricetidae</taxon>
        <taxon>Cricetinae</taxon>
        <taxon>Phodopus</taxon>
    </lineage>
</organism>
<proteinExistence type="inferred from homology"/>
<evidence type="ECO:0000256" key="3">
    <source>
        <dbReference type="ARBA" id="ARBA00022737"/>
    </source>
</evidence>
<feature type="transmembrane region" description="Helical" evidence="8">
    <location>
        <begin position="257"/>
        <end position="275"/>
    </location>
</feature>
<evidence type="ECO:0000256" key="6">
    <source>
        <dbReference type="ARBA" id="ARBA00034760"/>
    </source>
</evidence>
<accession>A0AAU9YYJ9</accession>
<dbReference type="InterPro" id="IPR059044">
    <property type="entry name" value="TM_Tm6sf1/2"/>
</dbReference>
<feature type="transmembrane region" description="Helical" evidence="8">
    <location>
        <begin position="34"/>
        <end position="52"/>
    </location>
</feature>
<dbReference type="PANTHER" id="PTHR14568">
    <property type="entry name" value="TRANSMEMBRANE SUPERFAMILY 6 MEMBER 1/2"/>
    <property type="match status" value="1"/>
</dbReference>
<feature type="transmembrane region" description="Helical" evidence="8">
    <location>
        <begin position="324"/>
        <end position="344"/>
    </location>
</feature>
<dbReference type="PANTHER" id="PTHR14568:SF9">
    <property type="entry name" value="TRANSMEMBRANE 6 SUPERFAMILY MEMBER 2"/>
    <property type="match status" value="1"/>
</dbReference>
<evidence type="ECO:0000313" key="10">
    <source>
        <dbReference type="EMBL" id="CAH6779705.1"/>
    </source>
</evidence>
<dbReference type="GO" id="GO:0005789">
    <property type="term" value="C:endoplasmic reticulum membrane"/>
    <property type="evidence" value="ECO:0007669"/>
    <property type="project" value="TreeGrafter"/>
</dbReference>
<evidence type="ECO:0000256" key="1">
    <source>
        <dbReference type="ARBA" id="ARBA00004127"/>
    </source>
</evidence>
<dbReference type="InterPro" id="IPR047195">
    <property type="entry name" value="TM6SF1-like"/>
</dbReference>
<comment type="caution">
    <text evidence="10">The sequence shown here is derived from an EMBL/GenBank/DDBJ whole genome shotgun (WGS) entry which is preliminary data.</text>
</comment>
<evidence type="ECO:0000313" key="11">
    <source>
        <dbReference type="Proteomes" id="UP001152836"/>
    </source>
</evidence>
<dbReference type="GO" id="GO:0019216">
    <property type="term" value="P:regulation of lipid metabolic process"/>
    <property type="evidence" value="ECO:0007669"/>
    <property type="project" value="TreeGrafter"/>
</dbReference>
<evidence type="ECO:0000256" key="5">
    <source>
        <dbReference type="ARBA" id="ARBA00023136"/>
    </source>
</evidence>
<feature type="transmembrane region" description="Helical" evidence="8">
    <location>
        <begin position="160"/>
        <end position="179"/>
    </location>
</feature>
<evidence type="ECO:0000256" key="7">
    <source>
        <dbReference type="PROSITE-ProRule" id="PRU01087"/>
    </source>
</evidence>
<keyword evidence="11" id="KW-1185">Reference proteome</keyword>
<dbReference type="Proteomes" id="UP001152836">
    <property type="component" value="Unassembled WGS sequence"/>
</dbReference>
<keyword evidence="5 7" id="KW-0472">Membrane</keyword>
<name>A0AAU9YYJ9_PHORO</name>
<dbReference type="Pfam" id="PF26083">
    <property type="entry name" value="TM_Tm6sf2"/>
    <property type="match status" value="2"/>
</dbReference>
<evidence type="ECO:0000256" key="8">
    <source>
        <dbReference type="SAM" id="Phobius"/>
    </source>
</evidence>
<comment type="similarity">
    <text evidence="6">Belongs to the TM6SF family.</text>
</comment>
<evidence type="ECO:0000256" key="2">
    <source>
        <dbReference type="ARBA" id="ARBA00022692"/>
    </source>
</evidence>
<dbReference type="EMBL" id="CALSGD010000649">
    <property type="protein sequence ID" value="CAH6779705.1"/>
    <property type="molecule type" value="Genomic_DNA"/>
</dbReference>
<comment type="subcellular location">
    <subcellularLocation>
        <location evidence="1">Endomembrane system</location>
        <topology evidence="1">Multi-pass membrane protein</topology>
    </subcellularLocation>
</comment>
<dbReference type="CDD" id="cd21106">
    <property type="entry name" value="TM6SF1-like"/>
    <property type="match status" value="1"/>
</dbReference>
<keyword evidence="3" id="KW-0677">Repeat</keyword>
<feature type="domain" description="EXPERA" evidence="9">
    <location>
        <begin position="205"/>
        <end position="339"/>
    </location>
</feature>
<feature type="transmembrane region" description="Helical" evidence="8">
    <location>
        <begin position="128"/>
        <end position="148"/>
    </location>
</feature>
<dbReference type="GO" id="GO:0033116">
    <property type="term" value="C:endoplasmic reticulum-Golgi intermediate compartment membrane"/>
    <property type="evidence" value="ECO:0007669"/>
    <property type="project" value="TreeGrafter"/>
</dbReference>
<evidence type="ECO:0000259" key="9">
    <source>
        <dbReference type="PROSITE" id="PS51751"/>
    </source>
</evidence>
<protein>
    <submittedName>
        <fullName evidence="10">Tm6sf2 protein</fullName>
    </submittedName>
</protein>
<dbReference type="GO" id="GO:0055088">
    <property type="term" value="P:lipid homeostasis"/>
    <property type="evidence" value="ECO:0007669"/>
    <property type="project" value="TreeGrafter"/>
</dbReference>
<dbReference type="InterPro" id="IPR033118">
    <property type="entry name" value="EXPERA"/>
</dbReference>
<dbReference type="Pfam" id="PF05241">
    <property type="entry name" value="EBP"/>
    <property type="match status" value="1"/>
</dbReference>
<feature type="transmembrane region" description="Helical" evidence="8">
    <location>
        <begin position="200"/>
        <end position="222"/>
    </location>
</feature>
<dbReference type="AlphaFoldDB" id="A0AAU9YYJ9"/>
<gene>
    <name evidence="10" type="primary">Tm6sf2</name>
    <name evidence="10" type="ORF">PHOROB_LOCUS3209</name>
</gene>